<name>A0ABS1YCJ5_9ACTN</name>
<organism evidence="1 2">
    <name type="scientific">Micromonospora tarensis</name>
    <dbReference type="NCBI Taxonomy" id="2806100"/>
    <lineage>
        <taxon>Bacteria</taxon>
        <taxon>Bacillati</taxon>
        <taxon>Actinomycetota</taxon>
        <taxon>Actinomycetes</taxon>
        <taxon>Micromonosporales</taxon>
        <taxon>Micromonosporaceae</taxon>
        <taxon>Micromonospora</taxon>
    </lineage>
</organism>
<comment type="caution">
    <text evidence="1">The sequence shown here is derived from an EMBL/GenBank/DDBJ whole genome shotgun (WGS) entry which is preliminary data.</text>
</comment>
<sequence length="114" mass="12887">MSKGRANSRQRRDARYRRAVTRQIAMHAARPNWYAPVEEFLRKGDTIAMFVDAEVDHSQCDFAWKPVQCDRCGARYVCTPATDFYCAAEGDHCCEPCLLGGMRVVTVGWIGGPR</sequence>
<protein>
    <submittedName>
        <fullName evidence="1">Uncharacterized protein</fullName>
    </submittedName>
</protein>
<gene>
    <name evidence="1" type="ORF">JM949_06540</name>
</gene>
<dbReference type="EMBL" id="JAEVHL010000017">
    <property type="protein sequence ID" value="MBM0275141.1"/>
    <property type="molecule type" value="Genomic_DNA"/>
</dbReference>
<reference evidence="1 2" key="1">
    <citation type="submission" date="2021-01" db="EMBL/GenBank/DDBJ databases">
        <title>Draft genome sequence of Micromonospora sp. strain STR1s_6.</title>
        <authorList>
            <person name="Karlyshev A."/>
            <person name="Jawad R."/>
        </authorList>
    </citation>
    <scope>NUCLEOTIDE SEQUENCE [LARGE SCALE GENOMIC DNA]</scope>
    <source>
        <strain evidence="1 2">STR1S-6</strain>
    </source>
</reference>
<evidence type="ECO:0000313" key="1">
    <source>
        <dbReference type="EMBL" id="MBM0275141.1"/>
    </source>
</evidence>
<proteinExistence type="predicted"/>
<accession>A0ABS1YCJ5</accession>
<dbReference type="Proteomes" id="UP000622245">
    <property type="component" value="Unassembled WGS sequence"/>
</dbReference>
<keyword evidence="2" id="KW-1185">Reference proteome</keyword>
<dbReference type="RefSeq" id="WP_203147547.1">
    <property type="nucleotide sequence ID" value="NZ_JAEVHL010000017.1"/>
</dbReference>
<evidence type="ECO:0000313" key="2">
    <source>
        <dbReference type="Proteomes" id="UP000622245"/>
    </source>
</evidence>